<keyword evidence="7" id="KW-0418">Kinase</keyword>
<dbReference type="InterPro" id="IPR003661">
    <property type="entry name" value="HisK_dim/P_dom"/>
</dbReference>
<dbReference type="InterPro" id="IPR050428">
    <property type="entry name" value="TCS_sensor_his_kinase"/>
</dbReference>
<evidence type="ECO:0000313" key="14">
    <source>
        <dbReference type="EMBL" id="KGM35395.1"/>
    </source>
</evidence>
<dbReference type="RefSeq" id="WP_034832350.1">
    <property type="nucleotide sequence ID" value="NZ_JANX01000030.1"/>
</dbReference>
<dbReference type="OrthoDB" id="8673316at2"/>
<comment type="catalytic activity">
    <reaction evidence="1">
        <text>ATP + protein L-histidine = ADP + protein N-phospho-L-histidine.</text>
        <dbReference type="EC" id="2.7.13.3"/>
    </reaction>
</comment>
<comment type="caution">
    <text evidence="14">The sequence shown here is derived from an EMBL/GenBank/DDBJ whole genome shotgun (WGS) entry which is preliminary data.</text>
</comment>
<evidence type="ECO:0000256" key="2">
    <source>
        <dbReference type="ARBA" id="ARBA00004141"/>
    </source>
</evidence>
<evidence type="ECO:0000256" key="1">
    <source>
        <dbReference type="ARBA" id="ARBA00000085"/>
    </source>
</evidence>
<keyword evidence="6 11" id="KW-0812">Transmembrane</keyword>
<keyword evidence="4" id="KW-0597">Phosphoprotein</keyword>
<dbReference type="PANTHER" id="PTHR45436">
    <property type="entry name" value="SENSOR HISTIDINE KINASE YKOH"/>
    <property type="match status" value="1"/>
</dbReference>
<dbReference type="Pfam" id="PF02518">
    <property type="entry name" value="HATPase_c"/>
    <property type="match status" value="1"/>
</dbReference>
<dbReference type="InterPro" id="IPR036890">
    <property type="entry name" value="HATPase_C_sf"/>
</dbReference>
<dbReference type="SMART" id="SM00388">
    <property type="entry name" value="HisKA"/>
    <property type="match status" value="1"/>
</dbReference>
<sequence>MTRRPSLTRRLVLRLSVLQIVAVVLAVIATFVLLAGKQDRESFGAVYAADILGKNVERAGDGGLSLSDSPAVQEIRRRIASGFWFRITDGTRTIAEGAGPSGILSVAEALQGGVNYSELNAPDGTFIGSLQAISTPDGLRLLVATGPIDMGLWPMLVAAVDPDSAYFLYLALALVIGTVIAVPLTVRSALKNLGLVANAAARIDPDRRGNRLPVEQVPREITPLVAAVNEALTRLDAGYERQRRFLASAAHELRTPIAILKLRLEAFGDEPIKASLGRDLLRLELMADQLLDLERLRSRTSLFSAVDLVALVRKVAADLAPLAIATGYDLVVEAEEERVDVDGDNAALERAIANLIHNAIQHGGQAGMIVVRVERGGSIVVQDEGPGIPREERERIFEPFHRLAGSGAGSGLGLNLVSEIAQAHGGRTIVRDGPRGGASFHLDLSHRTGTGTG</sequence>
<organism evidence="14 15">
    <name type="scientific">Inquilinus limosus MP06</name>
    <dbReference type="NCBI Taxonomy" id="1398085"/>
    <lineage>
        <taxon>Bacteria</taxon>
        <taxon>Pseudomonadati</taxon>
        <taxon>Pseudomonadota</taxon>
        <taxon>Alphaproteobacteria</taxon>
        <taxon>Rhodospirillales</taxon>
        <taxon>Rhodospirillaceae</taxon>
        <taxon>Inquilinus</taxon>
    </lineage>
</organism>
<dbReference type="PRINTS" id="PR00344">
    <property type="entry name" value="BCTRLSENSOR"/>
</dbReference>
<dbReference type="EMBL" id="JANX01000030">
    <property type="protein sequence ID" value="KGM35395.1"/>
    <property type="molecule type" value="Genomic_DNA"/>
</dbReference>
<feature type="transmembrane region" description="Helical" evidence="11">
    <location>
        <begin position="12"/>
        <end position="34"/>
    </location>
</feature>
<evidence type="ECO:0000256" key="11">
    <source>
        <dbReference type="SAM" id="Phobius"/>
    </source>
</evidence>
<dbReference type="InterPro" id="IPR003594">
    <property type="entry name" value="HATPase_dom"/>
</dbReference>
<feature type="domain" description="HAMP" evidence="13">
    <location>
        <begin position="187"/>
        <end position="240"/>
    </location>
</feature>
<dbReference type="Proteomes" id="UP000029995">
    <property type="component" value="Unassembled WGS sequence"/>
</dbReference>
<keyword evidence="5" id="KW-0808">Transferase</keyword>
<evidence type="ECO:0000256" key="5">
    <source>
        <dbReference type="ARBA" id="ARBA00022679"/>
    </source>
</evidence>
<dbReference type="Gene3D" id="3.30.565.10">
    <property type="entry name" value="Histidine kinase-like ATPase, C-terminal domain"/>
    <property type="match status" value="1"/>
</dbReference>
<protein>
    <recommendedName>
        <fullName evidence="3">histidine kinase</fullName>
        <ecNumber evidence="3">2.7.13.3</ecNumber>
    </recommendedName>
</protein>
<dbReference type="CDD" id="cd00075">
    <property type="entry name" value="HATPase"/>
    <property type="match status" value="1"/>
</dbReference>
<dbReference type="SUPFAM" id="SSF55874">
    <property type="entry name" value="ATPase domain of HSP90 chaperone/DNA topoisomerase II/histidine kinase"/>
    <property type="match status" value="1"/>
</dbReference>
<dbReference type="PANTHER" id="PTHR45436:SF15">
    <property type="entry name" value="SENSOR HISTIDINE KINASE CUSS"/>
    <property type="match status" value="1"/>
</dbReference>
<dbReference type="Pfam" id="PF00512">
    <property type="entry name" value="HisKA"/>
    <property type="match status" value="1"/>
</dbReference>
<keyword evidence="10 11" id="KW-0472">Membrane</keyword>
<comment type="subcellular location">
    <subcellularLocation>
        <location evidence="2">Membrane</location>
        <topology evidence="2">Multi-pass membrane protein</topology>
    </subcellularLocation>
</comment>
<dbReference type="GO" id="GO:0005886">
    <property type="term" value="C:plasma membrane"/>
    <property type="evidence" value="ECO:0007669"/>
    <property type="project" value="TreeGrafter"/>
</dbReference>
<dbReference type="InterPro" id="IPR004358">
    <property type="entry name" value="Sig_transdc_His_kin-like_C"/>
</dbReference>
<dbReference type="Gene3D" id="1.10.287.130">
    <property type="match status" value="1"/>
</dbReference>
<dbReference type="InterPro" id="IPR003660">
    <property type="entry name" value="HAMP_dom"/>
</dbReference>
<dbReference type="PROSITE" id="PS50885">
    <property type="entry name" value="HAMP"/>
    <property type="match status" value="1"/>
</dbReference>
<evidence type="ECO:0000256" key="4">
    <source>
        <dbReference type="ARBA" id="ARBA00022553"/>
    </source>
</evidence>
<name>A0A0A0DBL4_9PROT</name>
<evidence type="ECO:0000259" key="12">
    <source>
        <dbReference type="PROSITE" id="PS50109"/>
    </source>
</evidence>
<feature type="transmembrane region" description="Helical" evidence="11">
    <location>
        <begin position="166"/>
        <end position="186"/>
    </location>
</feature>
<dbReference type="CDD" id="cd00082">
    <property type="entry name" value="HisKA"/>
    <property type="match status" value="1"/>
</dbReference>
<keyword evidence="9" id="KW-0902">Two-component regulatory system</keyword>
<dbReference type="InterPro" id="IPR036097">
    <property type="entry name" value="HisK_dim/P_sf"/>
</dbReference>
<dbReference type="SMART" id="SM00387">
    <property type="entry name" value="HATPase_c"/>
    <property type="match status" value="1"/>
</dbReference>
<evidence type="ECO:0000259" key="13">
    <source>
        <dbReference type="PROSITE" id="PS50885"/>
    </source>
</evidence>
<evidence type="ECO:0000256" key="7">
    <source>
        <dbReference type="ARBA" id="ARBA00022777"/>
    </source>
</evidence>
<feature type="domain" description="Histidine kinase" evidence="12">
    <location>
        <begin position="248"/>
        <end position="448"/>
    </location>
</feature>
<proteinExistence type="predicted"/>
<reference evidence="14 15" key="1">
    <citation type="submission" date="2014-01" db="EMBL/GenBank/DDBJ databases">
        <title>Genome sequence determination for a cystic fibrosis isolate, Inquilinus limosus.</title>
        <authorList>
            <person name="Pino M."/>
            <person name="Di Conza J."/>
            <person name="Gutkind G."/>
        </authorList>
    </citation>
    <scope>NUCLEOTIDE SEQUENCE [LARGE SCALE GENOMIC DNA]</scope>
    <source>
        <strain evidence="14 15">MP06</strain>
    </source>
</reference>
<evidence type="ECO:0000256" key="8">
    <source>
        <dbReference type="ARBA" id="ARBA00022989"/>
    </source>
</evidence>
<dbReference type="AlphaFoldDB" id="A0A0A0DBL4"/>
<dbReference type="GO" id="GO:0000155">
    <property type="term" value="F:phosphorelay sensor kinase activity"/>
    <property type="evidence" value="ECO:0007669"/>
    <property type="project" value="InterPro"/>
</dbReference>
<dbReference type="PROSITE" id="PS50109">
    <property type="entry name" value="HIS_KIN"/>
    <property type="match status" value="1"/>
</dbReference>
<dbReference type="EC" id="2.7.13.3" evidence="3"/>
<evidence type="ECO:0000256" key="10">
    <source>
        <dbReference type="ARBA" id="ARBA00023136"/>
    </source>
</evidence>
<keyword evidence="8 11" id="KW-1133">Transmembrane helix</keyword>
<dbReference type="InterPro" id="IPR005467">
    <property type="entry name" value="His_kinase_dom"/>
</dbReference>
<evidence type="ECO:0000256" key="3">
    <source>
        <dbReference type="ARBA" id="ARBA00012438"/>
    </source>
</evidence>
<accession>A0A0A0DBL4</accession>
<evidence type="ECO:0000256" key="6">
    <source>
        <dbReference type="ARBA" id="ARBA00022692"/>
    </source>
</evidence>
<evidence type="ECO:0000313" key="15">
    <source>
        <dbReference type="Proteomes" id="UP000029995"/>
    </source>
</evidence>
<evidence type="ECO:0000256" key="9">
    <source>
        <dbReference type="ARBA" id="ARBA00023012"/>
    </source>
</evidence>
<dbReference type="SUPFAM" id="SSF47384">
    <property type="entry name" value="Homodimeric domain of signal transducing histidine kinase"/>
    <property type="match status" value="1"/>
</dbReference>
<gene>
    <name evidence="14" type="ORF">P409_04660</name>
</gene>